<keyword evidence="2" id="KW-1185">Reference proteome</keyword>
<dbReference type="EMBL" id="JAUIRO010000008">
    <property type="protein sequence ID" value="KAK0703380.1"/>
    <property type="molecule type" value="Genomic_DNA"/>
</dbReference>
<dbReference type="RefSeq" id="XP_060290239.1">
    <property type="nucleotide sequence ID" value="XM_060440601.1"/>
</dbReference>
<reference evidence="1" key="1">
    <citation type="submission" date="2023-06" db="EMBL/GenBank/DDBJ databases">
        <title>Genome-scale phylogeny and comparative genomics of the fungal order Sordariales.</title>
        <authorList>
            <consortium name="Lawrence Berkeley National Laboratory"/>
            <person name="Hensen N."/>
            <person name="Bonometti L."/>
            <person name="Westerberg I."/>
            <person name="Brannstrom I.O."/>
            <person name="Guillou S."/>
            <person name="Cros-Aarteil S."/>
            <person name="Calhoun S."/>
            <person name="Haridas S."/>
            <person name="Kuo A."/>
            <person name="Mondo S."/>
            <person name="Pangilinan J."/>
            <person name="Riley R."/>
            <person name="LaButti K."/>
            <person name="Andreopoulos B."/>
            <person name="Lipzen A."/>
            <person name="Chen C."/>
            <person name="Yanf M."/>
            <person name="Daum C."/>
            <person name="Ng V."/>
            <person name="Clum A."/>
            <person name="Steindorff A."/>
            <person name="Ohm R."/>
            <person name="Martin F."/>
            <person name="Silar P."/>
            <person name="Natvig D."/>
            <person name="Lalanne C."/>
            <person name="Gautier V."/>
            <person name="Ament-velasquez S.L."/>
            <person name="Kruys A."/>
            <person name="Hutchinson M.I."/>
            <person name="Powell A.J."/>
            <person name="Barry K."/>
            <person name="Miller A.N."/>
            <person name="Grigoriev I.V."/>
            <person name="Debuchy R."/>
            <person name="Gladieux P."/>
            <person name="Thoren M.H."/>
            <person name="Johannesson H."/>
        </authorList>
    </citation>
    <scope>NUCLEOTIDE SEQUENCE</scope>
    <source>
        <strain evidence="1">SMH2392-1A</strain>
    </source>
</reference>
<protein>
    <submittedName>
        <fullName evidence="1">Uncharacterized protein</fullName>
    </submittedName>
</protein>
<dbReference type="AlphaFoldDB" id="A0AA39ZTP0"/>
<organism evidence="1 2">
    <name type="scientific">Lasiosphaeria miniovina</name>
    <dbReference type="NCBI Taxonomy" id="1954250"/>
    <lineage>
        <taxon>Eukaryota</taxon>
        <taxon>Fungi</taxon>
        <taxon>Dikarya</taxon>
        <taxon>Ascomycota</taxon>
        <taxon>Pezizomycotina</taxon>
        <taxon>Sordariomycetes</taxon>
        <taxon>Sordariomycetidae</taxon>
        <taxon>Sordariales</taxon>
        <taxon>Lasiosphaeriaceae</taxon>
        <taxon>Lasiosphaeria</taxon>
    </lineage>
</organism>
<name>A0AA39ZTP0_9PEZI</name>
<accession>A0AA39ZTP0</accession>
<dbReference type="Proteomes" id="UP001172101">
    <property type="component" value="Unassembled WGS sequence"/>
</dbReference>
<gene>
    <name evidence="1" type="ORF">B0T26DRAFT_681062</name>
</gene>
<comment type="caution">
    <text evidence="1">The sequence shown here is derived from an EMBL/GenBank/DDBJ whole genome shotgun (WGS) entry which is preliminary data.</text>
</comment>
<evidence type="ECO:0000313" key="2">
    <source>
        <dbReference type="Proteomes" id="UP001172101"/>
    </source>
</evidence>
<evidence type="ECO:0000313" key="1">
    <source>
        <dbReference type="EMBL" id="KAK0703380.1"/>
    </source>
</evidence>
<proteinExistence type="predicted"/>
<sequence>MAAILAWRRGGFGAVCIMTRRSQSLRRHILTGKDALQMHPSAVPLLAPKNLPELVRTAFNRACASGDANFYPGDKSPDINIGQPHSIPTALMAIQENEESSWAKGLAAVSNSLVKHTVTTAYHDPTYDFVMRSIRTKDNDVPEGLPEPERGAET</sequence>
<dbReference type="GeneID" id="85323871"/>